<evidence type="ECO:0000256" key="5">
    <source>
        <dbReference type="HAMAP-Rule" id="MF_00014"/>
    </source>
</evidence>
<organism evidence="8 9">
    <name type="scientific">Candidatus Pullibacteroides excrementavium</name>
    <dbReference type="NCBI Taxonomy" id="2840905"/>
    <lineage>
        <taxon>Bacteria</taxon>
        <taxon>Pseudomonadati</taxon>
        <taxon>Bacteroidota</taxon>
        <taxon>Bacteroidia</taxon>
        <taxon>Bacteroidales</taxon>
        <taxon>Candidatus Pullibacteroides</taxon>
    </lineage>
</organism>
<keyword evidence="1 5" id="KW-0963">Cytoplasm</keyword>
<comment type="function">
    <text evidence="5">An accessory protein needed during the final step in the assembly of 30S ribosomal subunit, possibly for assembly of the head region. Essential for efficient processing of 16S rRNA. May be needed both before and after RbfA during the maturation of 16S rRNA. It has affinity for free ribosomal 30S subunits but not for 70S ribosomes.</text>
</comment>
<dbReference type="InterPro" id="IPR011033">
    <property type="entry name" value="PRC_barrel-like_sf"/>
</dbReference>
<dbReference type="GO" id="GO:0005737">
    <property type="term" value="C:cytoplasm"/>
    <property type="evidence" value="ECO:0007669"/>
    <property type="project" value="UniProtKB-SubCell"/>
</dbReference>
<evidence type="ECO:0000313" key="9">
    <source>
        <dbReference type="Proteomes" id="UP000823612"/>
    </source>
</evidence>
<protein>
    <recommendedName>
        <fullName evidence="5">Ribosome maturation factor RimM</fullName>
    </recommendedName>
</protein>
<keyword evidence="3 5" id="KW-0698">rRNA processing</keyword>
<dbReference type="InterPro" id="IPR011961">
    <property type="entry name" value="RimM"/>
</dbReference>
<dbReference type="InterPro" id="IPR002676">
    <property type="entry name" value="RimM_N"/>
</dbReference>
<dbReference type="Pfam" id="PF01782">
    <property type="entry name" value="RimM"/>
    <property type="match status" value="1"/>
</dbReference>
<comment type="subcellular location">
    <subcellularLocation>
        <location evidence="5">Cytoplasm</location>
    </subcellularLocation>
</comment>
<dbReference type="Proteomes" id="UP000823612">
    <property type="component" value="Unassembled WGS sequence"/>
</dbReference>
<name>A0A9D9DS86_9BACT</name>
<dbReference type="SUPFAM" id="SSF50346">
    <property type="entry name" value="PRC-barrel domain"/>
    <property type="match status" value="1"/>
</dbReference>
<dbReference type="GO" id="GO:0043022">
    <property type="term" value="F:ribosome binding"/>
    <property type="evidence" value="ECO:0007669"/>
    <property type="project" value="InterPro"/>
</dbReference>
<keyword evidence="4 5" id="KW-0143">Chaperone</keyword>
<dbReference type="InterPro" id="IPR036976">
    <property type="entry name" value="RimM_N_sf"/>
</dbReference>
<comment type="caution">
    <text evidence="8">The sequence shown here is derived from an EMBL/GenBank/DDBJ whole genome shotgun (WGS) entry which is preliminary data.</text>
</comment>
<evidence type="ECO:0000256" key="2">
    <source>
        <dbReference type="ARBA" id="ARBA00022517"/>
    </source>
</evidence>
<dbReference type="EMBL" id="JADIMZ010000070">
    <property type="protein sequence ID" value="MBO8432573.1"/>
    <property type="molecule type" value="Genomic_DNA"/>
</dbReference>
<proteinExistence type="inferred from homology"/>
<feature type="domain" description="RimM N-terminal" evidence="6">
    <location>
        <begin position="9"/>
        <end position="86"/>
    </location>
</feature>
<evidence type="ECO:0000259" key="6">
    <source>
        <dbReference type="Pfam" id="PF01782"/>
    </source>
</evidence>
<dbReference type="NCBIfam" id="TIGR02273">
    <property type="entry name" value="16S_RimM"/>
    <property type="match status" value="1"/>
</dbReference>
<dbReference type="PANTHER" id="PTHR33692:SF1">
    <property type="entry name" value="RIBOSOME MATURATION FACTOR RIMM"/>
    <property type="match status" value="1"/>
</dbReference>
<dbReference type="GO" id="GO:0005840">
    <property type="term" value="C:ribosome"/>
    <property type="evidence" value="ECO:0007669"/>
    <property type="project" value="InterPro"/>
</dbReference>
<gene>
    <name evidence="5 8" type="primary">rimM</name>
    <name evidence="8" type="ORF">IAB08_04700</name>
</gene>
<dbReference type="Gene3D" id="2.30.30.240">
    <property type="entry name" value="PRC-barrel domain"/>
    <property type="match status" value="1"/>
</dbReference>
<keyword evidence="2 5" id="KW-0690">Ribosome biogenesis</keyword>
<evidence type="ECO:0000259" key="7">
    <source>
        <dbReference type="Pfam" id="PF24986"/>
    </source>
</evidence>
<dbReference type="Gene3D" id="2.40.30.60">
    <property type="entry name" value="RimM"/>
    <property type="match status" value="1"/>
</dbReference>
<comment type="domain">
    <text evidence="5">The PRC barrel domain binds ribosomal protein uS19.</text>
</comment>
<evidence type="ECO:0000256" key="1">
    <source>
        <dbReference type="ARBA" id="ARBA00022490"/>
    </source>
</evidence>
<comment type="similarity">
    <text evidence="5">Belongs to the RimM family.</text>
</comment>
<reference evidence="8" key="2">
    <citation type="journal article" date="2021" name="PeerJ">
        <title>Extensive microbial diversity within the chicken gut microbiome revealed by metagenomics and culture.</title>
        <authorList>
            <person name="Gilroy R."/>
            <person name="Ravi A."/>
            <person name="Getino M."/>
            <person name="Pursley I."/>
            <person name="Horton D.L."/>
            <person name="Alikhan N.F."/>
            <person name="Baker D."/>
            <person name="Gharbi K."/>
            <person name="Hall N."/>
            <person name="Watson M."/>
            <person name="Adriaenssens E.M."/>
            <person name="Foster-Nyarko E."/>
            <person name="Jarju S."/>
            <person name="Secka A."/>
            <person name="Antonio M."/>
            <person name="Oren A."/>
            <person name="Chaudhuri R.R."/>
            <person name="La Ragione R."/>
            <person name="Hildebrand F."/>
            <person name="Pallen M.J."/>
        </authorList>
    </citation>
    <scope>NUCLEOTIDE SEQUENCE</scope>
    <source>
        <strain evidence="8">2889</strain>
    </source>
</reference>
<dbReference type="HAMAP" id="MF_00014">
    <property type="entry name" value="Ribosome_mat_RimM"/>
    <property type="match status" value="1"/>
</dbReference>
<feature type="domain" description="Ribosome maturation factor RimM PRC barrel" evidence="7">
    <location>
        <begin position="101"/>
        <end position="168"/>
    </location>
</feature>
<dbReference type="SUPFAM" id="SSF50447">
    <property type="entry name" value="Translation proteins"/>
    <property type="match status" value="1"/>
</dbReference>
<evidence type="ECO:0000256" key="3">
    <source>
        <dbReference type="ARBA" id="ARBA00022552"/>
    </source>
</evidence>
<reference evidence="8" key="1">
    <citation type="submission" date="2020-10" db="EMBL/GenBank/DDBJ databases">
        <authorList>
            <person name="Gilroy R."/>
        </authorList>
    </citation>
    <scope>NUCLEOTIDE SEQUENCE</scope>
    <source>
        <strain evidence="8">2889</strain>
    </source>
</reference>
<sequence>MDKESCYFLGKIVRTSGLKGDVSVFLDVDEPESYAELDSVFVERKGALVPYFIESVQIRPNGAVFHFEDTDFEAAQALVGSALYLPLELLPPLTGKQFYFHEVRGFEVVDAEAGDIGKLREIWDNAAQPLMCIDHPSGKEIMIPLVDDFLVDVDRENRVLKVKAPEGLVEFYLEGGQQ</sequence>
<dbReference type="GO" id="GO:0006364">
    <property type="term" value="P:rRNA processing"/>
    <property type="evidence" value="ECO:0007669"/>
    <property type="project" value="UniProtKB-UniRule"/>
</dbReference>
<evidence type="ECO:0000256" key="4">
    <source>
        <dbReference type="ARBA" id="ARBA00023186"/>
    </source>
</evidence>
<evidence type="ECO:0000313" key="8">
    <source>
        <dbReference type="EMBL" id="MBO8432573.1"/>
    </source>
</evidence>
<dbReference type="PANTHER" id="PTHR33692">
    <property type="entry name" value="RIBOSOME MATURATION FACTOR RIMM"/>
    <property type="match status" value="1"/>
</dbReference>
<dbReference type="GO" id="GO:0042274">
    <property type="term" value="P:ribosomal small subunit biogenesis"/>
    <property type="evidence" value="ECO:0007669"/>
    <property type="project" value="UniProtKB-UniRule"/>
</dbReference>
<dbReference type="AlphaFoldDB" id="A0A9D9DS86"/>
<dbReference type="InterPro" id="IPR056792">
    <property type="entry name" value="PRC_RimM"/>
</dbReference>
<comment type="subunit">
    <text evidence="5">Binds ribosomal protein uS19.</text>
</comment>
<dbReference type="Pfam" id="PF24986">
    <property type="entry name" value="PRC_RimM"/>
    <property type="match status" value="1"/>
</dbReference>
<dbReference type="InterPro" id="IPR009000">
    <property type="entry name" value="Transl_B-barrel_sf"/>
</dbReference>
<accession>A0A9D9DS86</accession>